<dbReference type="GO" id="GO:0009403">
    <property type="term" value="P:toxin biosynthetic process"/>
    <property type="evidence" value="ECO:0007669"/>
    <property type="project" value="InterPro"/>
</dbReference>
<dbReference type="Proteomes" id="UP001139365">
    <property type="component" value="Unassembled WGS sequence"/>
</dbReference>
<accession>R6TT63</accession>
<dbReference type="AlphaFoldDB" id="R6TT63"/>
<comment type="caution">
    <text evidence="6">The sequence shown here is derived from an EMBL/GenBank/DDBJ whole genome shotgun (WGS) entry which is preliminary data.</text>
</comment>
<dbReference type="Pfam" id="PF02674">
    <property type="entry name" value="Colicin_V"/>
    <property type="match status" value="2"/>
</dbReference>
<feature type="transmembrane region" description="Helical" evidence="5">
    <location>
        <begin position="6"/>
        <end position="22"/>
    </location>
</feature>
<reference evidence="6" key="1">
    <citation type="submission" date="2012-11" db="EMBL/GenBank/DDBJ databases">
        <title>Dependencies among metagenomic species, viruses, plasmids and units of genetic variation.</title>
        <authorList>
            <person name="Nielsen H.B."/>
            <person name="Almeida M."/>
            <person name="Juncker A.S."/>
            <person name="Rasmussen S."/>
            <person name="Li J."/>
            <person name="Sunagawa S."/>
            <person name="Plichta D."/>
            <person name="Gautier L."/>
            <person name="Le Chatelier E."/>
            <person name="Peletier E."/>
            <person name="Bonde I."/>
            <person name="Nielsen T."/>
            <person name="Manichanh C."/>
            <person name="Arumugam M."/>
            <person name="Batto J."/>
            <person name="Santos M.B.Q.D."/>
            <person name="Blom N."/>
            <person name="Borruel N."/>
            <person name="Burgdorf K.S."/>
            <person name="Boumezbeur F."/>
            <person name="Casellas F."/>
            <person name="Dore J."/>
            <person name="Guarner F."/>
            <person name="Hansen T."/>
            <person name="Hildebrand F."/>
            <person name="Kaas R.S."/>
            <person name="Kennedy S."/>
            <person name="Kristiansen K."/>
            <person name="Kultima J.R."/>
            <person name="Leonard P."/>
            <person name="Levenez F."/>
            <person name="Lund O."/>
            <person name="Moumen B."/>
            <person name="Le Paslier D."/>
            <person name="Pons N."/>
            <person name="Pedersen O."/>
            <person name="Prifti E."/>
            <person name="Qin J."/>
            <person name="Raes J."/>
            <person name="Tap J."/>
            <person name="Tims S."/>
            <person name="Ussery D.W."/>
            <person name="Yamada T."/>
            <person name="MetaHit consortium"/>
            <person name="Renault P."/>
            <person name="Sicheritz-Ponten T."/>
            <person name="Bork P."/>
            <person name="Wang J."/>
            <person name="Brunak S."/>
            <person name="Ehrlich S.D."/>
        </authorList>
    </citation>
    <scope>NUCLEOTIDE SEQUENCE [LARGE SCALE GENOMIC DNA]</scope>
</reference>
<evidence type="ECO:0000256" key="2">
    <source>
        <dbReference type="ARBA" id="ARBA00022692"/>
    </source>
</evidence>
<proteinExistence type="predicted"/>
<keyword evidence="2 5" id="KW-0812">Transmembrane</keyword>
<evidence type="ECO:0000256" key="3">
    <source>
        <dbReference type="ARBA" id="ARBA00022989"/>
    </source>
</evidence>
<keyword evidence="3 5" id="KW-1133">Transmembrane helix</keyword>
<reference evidence="7 9" key="2">
    <citation type="submission" date="2022-03" db="EMBL/GenBank/DDBJ databases">
        <title>Metagenome-assembled genomes from swine fecal metagenomes.</title>
        <authorList>
            <person name="Holman D.B."/>
            <person name="Kommadath A."/>
        </authorList>
    </citation>
    <scope>NUCLEOTIDE SEQUENCE [LARGE SCALE GENOMIC DNA]</scope>
    <source>
        <strain evidence="7">SUG147</strain>
    </source>
</reference>
<name>R6TT63_9BACT</name>
<dbReference type="EMBL" id="JALEMU010000031">
    <property type="protein sequence ID" value="MCI5755009.1"/>
    <property type="molecule type" value="Genomic_DNA"/>
</dbReference>
<dbReference type="GO" id="GO:0016020">
    <property type="term" value="C:membrane"/>
    <property type="evidence" value="ECO:0007669"/>
    <property type="project" value="UniProtKB-SubCell"/>
</dbReference>
<sequence>MSLFLDFIIVLVFVLCIITGVRRGFIRSVMGIVIVVAAIIGSIKFTPKVAEYLNKNYITPGITSKVEKSIDSVVNGVESVDLKKLFSEKSKALTDILEKFGIEFDDARDYYEKEAEESDDPEKSISGFIAKPLAETVSKAAAFALLFLAISAVLGIILIIVDLLANIPILKQINKSLGLVFGIIKGALYSWGLSLIFCSLLPNLSVLLDGKIPASVTDNTVIVKMLGSLSISGLF</sequence>
<dbReference type="STRING" id="1263015.BN580_01818"/>
<organism evidence="6 8">
    <name type="scientific">Candidatus Colimorpha enterica</name>
    <dbReference type="NCBI Taxonomy" id="3083063"/>
    <lineage>
        <taxon>Bacteria</taxon>
        <taxon>Pseudomonadati</taxon>
        <taxon>Bacteroidota</taxon>
        <taxon>Bacteroidia</taxon>
        <taxon>Bacteroidales</taxon>
        <taxon>Candidatus Colimorpha</taxon>
    </lineage>
</organism>
<gene>
    <name evidence="6" type="ORF">BN580_01818</name>
    <name evidence="7" type="ORF">MR241_01800</name>
</gene>
<comment type="subcellular location">
    <subcellularLocation>
        <location evidence="1">Membrane</location>
        <topology evidence="1">Multi-pass membrane protein</topology>
    </subcellularLocation>
</comment>
<feature type="transmembrane region" description="Helical" evidence="5">
    <location>
        <begin position="177"/>
        <end position="202"/>
    </location>
</feature>
<dbReference type="PANTHER" id="PTHR37306">
    <property type="entry name" value="COLICIN V PRODUCTION PROTEIN"/>
    <property type="match status" value="1"/>
</dbReference>
<keyword evidence="4 5" id="KW-0472">Membrane</keyword>
<evidence type="ECO:0000256" key="4">
    <source>
        <dbReference type="ARBA" id="ARBA00023136"/>
    </source>
</evidence>
<evidence type="ECO:0000313" key="6">
    <source>
        <dbReference type="EMBL" id="CDC75370.1"/>
    </source>
</evidence>
<evidence type="ECO:0000313" key="8">
    <source>
        <dbReference type="Proteomes" id="UP000017938"/>
    </source>
</evidence>
<protein>
    <submittedName>
        <fullName evidence="7">CvpA family protein</fullName>
    </submittedName>
</protein>
<feature type="transmembrane region" description="Helical" evidence="5">
    <location>
        <begin position="140"/>
        <end position="165"/>
    </location>
</feature>
<evidence type="ECO:0000313" key="7">
    <source>
        <dbReference type="EMBL" id="MCI5755009.1"/>
    </source>
</evidence>
<evidence type="ECO:0000256" key="1">
    <source>
        <dbReference type="ARBA" id="ARBA00004141"/>
    </source>
</evidence>
<dbReference type="EMBL" id="CBFW010000296">
    <property type="protein sequence ID" value="CDC75370.1"/>
    <property type="molecule type" value="Genomic_DNA"/>
</dbReference>
<evidence type="ECO:0000256" key="5">
    <source>
        <dbReference type="SAM" id="Phobius"/>
    </source>
</evidence>
<evidence type="ECO:0000313" key="9">
    <source>
        <dbReference type="Proteomes" id="UP001139365"/>
    </source>
</evidence>
<dbReference type="InterPro" id="IPR003825">
    <property type="entry name" value="Colicin-V_CvpA"/>
</dbReference>
<dbReference type="PANTHER" id="PTHR37306:SF1">
    <property type="entry name" value="COLICIN V PRODUCTION PROTEIN"/>
    <property type="match status" value="1"/>
</dbReference>
<feature type="transmembrane region" description="Helical" evidence="5">
    <location>
        <begin position="29"/>
        <end position="47"/>
    </location>
</feature>
<dbReference type="Proteomes" id="UP000017938">
    <property type="component" value="Unassembled WGS sequence"/>
</dbReference>